<dbReference type="Proteomes" id="UP000054874">
    <property type="component" value="Unassembled WGS sequence"/>
</dbReference>
<dbReference type="AlphaFoldDB" id="A0A0V8QES8"/>
<feature type="transmembrane region" description="Helical" evidence="8">
    <location>
        <begin position="12"/>
        <end position="35"/>
    </location>
</feature>
<dbReference type="Gene3D" id="1.20.1740.10">
    <property type="entry name" value="Amino acid/polyamine transporter I"/>
    <property type="match status" value="1"/>
</dbReference>
<evidence type="ECO:0000256" key="2">
    <source>
        <dbReference type="ARBA" id="ARBA00009261"/>
    </source>
</evidence>
<keyword evidence="10" id="KW-1185">Reference proteome</keyword>
<dbReference type="EMBL" id="LNAM01000156">
    <property type="protein sequence ID" value="KSV58910.1"/>
    <property type="molecule type" value="Genomic_DNA"/>
</dbReference>
<evidence type="ECO:0000313" key="9">
    <source>
        <dbReference type="EMBL" id="KSV58910.1"/>
    </source>
</evidence>
<dbReference type="OrthoDB" id="9804874at2"/>
<keyword evidence="3 8" id="KW-0813">Transport</keyword>
<keyword evidence="7 8" id="KW-0472">Membrane</keyword>
<accession>A0A0V8QES8</accession>
<feature type="transmembrane region" description="Helical" evidence="8">
    <location>
        <begin position="55"/>
        <end position="79"/>
    </location>
</feature>
<sequence length="436" mass="46304">MLSFFHSLNAVLWGVPLLLVLLGTHLYFTLFLGFIQKKTFRGIRLSISSGSGSAFASLATTLAATLGTGNIIGVSTAVYLGGPGAVFWCWLTGIFGMATTYAECYLSFLFRQPLSSASSSTPRCIGGPMYVLRYGLHKKGLAAFYSLCIILSSFGVGCTTQANSLAAAARQLLHLPSYLTGLFTALLIGYIILGGSSAIEDFCVRLVPFMGGLYLLGCIIILILNSTYLPTALATVFTTAFSPKAAAAGIGGGILACTLKTAARYGIARGLFTNEAGIGSAGIAAASGMSKTPQQQALVSMTATFWDTVVVCAVTGLAILTHLLRFPDSVSKSTAGTLTHAAFSQIPVIGSPLLNICLILFAFATLTGWYYFGQQAFFYLFPKKHPGIYQTIYLVMIFLGAVLSLELVWEISDTLNFLLLLPNLTALYCLKGKIEV</sequence>
<keyword evidence="4 8" id="KW-1003">Cell membrane</keyword>
<feature type="transmembrane region" description="Helical" evidence="8">
    <location>
        <begin position="142"/>
        <end position="163"/>
    </location>
</feature>
<feature type="transmembrane region" description="Helical" evidence="8">
    <location>
        <begin position="392"/>
        <end position="409"/>
    </location>
</feature>
<dbReference type="Pfam" id="PF01235">
    <property type="entry name" value="Na_Ala_symp"/>
    <property type="match status" value="1"/>
</dbReference>
<keyword evidence="5 8" id="KW-0812">Transmembrane</keyword>
<evidence type="ECO:0008006" key="11">
    <source>
        <dbReference type="Google" id="ProtNLM"/>
    </source>
</evidence>
<feature type="transmembrane region" description="Helical" evidence="8">
    <location>
        <begin position="353"/>
        <end position="372"/>
    </location>
</feature>
<dbReference type="PRINTS" id="PR00175">
    <property type="entry name" value="NAALASMPORT"/>
</dbReference>
<evidence type="ECO:0000256" key="7">
    <source>
        <dbReference type="ARBA" id="ARBA00023136"/>
    </source>
</evidence>
<proteinExistence type="inferred from homology"/>
<dbReference type="PANTHER" id="PTHR30330">
    <property type="entry name" value="AGSS FAMILY TRANSPORTER, SODIUM-ALANINE"/>
    <property type="match status" value="1"/>
</dbReference>
<dbReference type="GO" id="GO:0005886">
    <property type="term" value="C:plasma membrane"/>
    <property type="evidence" value="ECO:0007669"/>
    <property type="project" value="UniProtKB-SubCell"/>
</dbReference>
<evidence type="ECO:0000256" key="8">
    <source>
        <dbReference type="RuleBase" id="RU363064"/>
    </source>
</evidence>
<dbReference type="STRING" id="290052.ASU35_10810"/>
<dbReference type="NCBIfam" id="TIGR00835">
    <property type="entry name" value="agcS"/>
    <property type="match status" value="1"/>
</dbReference>
<dbReference type="InterPro" id="IPR001463">
    <property type="entry name" value="Na/Ala_symport"/>
</dbReference>
<keyword evidence="6 8" id="KW-1133">Transmembrane helix</keyword>
<organism evidence="9 10">
    <name type="scientific">Acetivibrio ethanolgignens</name>
    <dbReference type="NCBI Taxonomy" id="290052"/>
    <lineage>
        <taxon>Bacteria</taxon>
        <taxon>Bacillati</taxon>
        <taxon>Bacillota</taxon>
        <taxon>Clostridia</taxon>
        <taxon>Eubacteriales</taxon>
        <taxon>Oscillospiraceae</taxon>
        <taxon>Acetivibrio</taxon>
    </lineage>
</organism>
<feature type="transmembrane region" description="Helical" evidence="8">
    <location>
        <begin position="206"/>
        <end position="225"/>
    </location>
</feature>
<name>A0A0V8QES8_9FIRM</name>
<feature type="transmembrane region" description="Helical" evidence="8">
    <location>
        <begin position="245"/>
        <end position="263"/>
    </location>
</feature>
<feature type="transmembrane region" description="Helical" evidence="8">
    <location>
        <begin position="297"/>
        <end position="324"/>
    </location>
</feature>
<evidence type="ECO:0000256" key="6">
    <source>
        <dbReference type="ARBA" id="ARBA00022989"/>
    </source>
</evidence>
<comment type="subcellular location">
    <subcellularLocation>
        <location evidence="1 8">Cell membrane</location>
        <topology evidence="1 8">Multi-pass membrane protein</topology>
    </subcellularLocation>
</comment>
<feature type="transmembrane region" description="Helical" evidence="8">
    <location>
        <begin position="85"/>
        <end position="110"/>
    </location>
</feature>
<evidence type="ECO:0000256" key="4">
    <source>
        <dbReference type="ARBA" id="ARBA00022475"/>
    </source>
</evidence>
<feature type="transmembrane region" description="Helical" evidence="8">
    <location>
        <begin position="175"/>
        <end position="194"/>
    </location>
</feature>
<reference evidence="9 10" key="1">
    <citation type="submission" date="2015-11" db="EMBL/GenBank/DDBJ databases">
        <title>Butyribacter intestini gen. nov., sp. nov., a butyric acid-producing bacterium of the family Lachnospiraceae isolated from the human faeces.</title>
        <authorList>
            <person name="Zou Y."/>
            <person name="Xue W."/>
            <person name="Luo G."/>
            <person name="Lv M."/>
        </authorList>
    </citation>
    <scope>NUCLEOTIDE SEQUENCE [LARGE SCALE GENOMIC DNA]</scope>
    <source>
        <strain evidence="9 10">ACET-33324</strain>
    </source>
</reference>
<dbReference type="PANTHER" id="PTHR30330:SF3">
    <property type="entry name" value="TRANSCRIPTIONAL REGULATOR, LRP FAMILY"/>
    <property type="match status" value="1"/>
</dbReference>
<comment type="caution">
    <text evidence="9">The sequence shown here is derived from an EMBL/GenBank/DDBJ whole genome shotgun (WGS) entry which is preliminary data.</text>
</comment>
<evidence type="ECO:0000313" key="10">
    <source>
        <dbReference type="Proteomes" id="UP000054874"/>
    </source>
</evidence>
<protein>
    <recommendedName>
        <fullName evidence="11">Sodium:alanine symporter</fullName>
    </recommendedName>
</protein>
<evidence type="ECO:0000256" key="1">
    <source>
        <dbReference type="ARBA" id="ARBA00004651"/>
    </source>
</evidence>
<dbReference type="GO" id="GO:0005283">
    <property type="term" value="F:amino acid:sodium symporter activity"/>
    <property type="evidence" value="ECO:0007669"/>
    <property type="project" value="InterPro"/>
</dbReference>
<keyword evidence="8" id="KW-0769">Symport</keyword>
<gene>
    <name evidence="9" type="ORF">ASU35_10810</name>
</gene>
<dbReference type="RefSeq" id="WP_058352823.1">
    <property type="nucleotide sequence ID" value="NZ_CABMMD010000156.1"/>
</dbReference>
<comment type="similarity">
    <text evidence="2 8">Belongs to the alanine or glycine:cation symporter (AGCS) (TC 2.A.25) family.</text>
</comment>
<evidence type="ECO:0000256" key="5">
    <source>
        <dbReference type="ARBA" id="ARBA00022692"/>
    </source>
</evidence>
<evidence type="ECO:0000256" key="3">
    <source>
        <dbReference type="ARBA" id="ARBA00022448"/>
    </source>
</evidence>